<reference evidence="1 2" key="1">
    <citation type="submission" date="2022-05" db="EMBL/GenBank/DDBJ databases">
        <title>Chromosome-level reference genomes for two strains of Caenorhabditis briggsae: an improved platform for comparative genomics.</title>
        <authorList>
            <person name="Stevens L."/>
            <person name="Andersen E.C."/>
        </authorList>
    </citation>
    <scope>NUCLEOTIDE SEQUENCE [LARGE SCALE GENOMIC DNA]</scope>
    <source>
        <strain evidence="1">QX1410_ONT</strain>
        <tissue evidence="1">Whole-organism</tissue>
    </source>
</reference>
<protein>
    <submittedName>
        <fullName evidence="1">Uncharacterized protein</fullName>
    </submittedName>
</protein>
<dbReference type="AlphaFoldDB" id="A0AAE8ZMV2"/>
<gene>
    <name evidence="1" type="ORF">L3Y34_011956</name>
</gene>
<accession>A0AAE8ZMV2</accession>
<organism evidence="1 2">
    <name type="scientific">Caenorhabditis briggsae</name>
    <dbReference type="NCBI Taxonomy" id="6238"/>
    <lineage>
        <taxon>Eukaryota</taxon>
        <taxon>Metazoa</taxon>
        <taxon>Ecdysozoa</taxon>
        <taxon>Nematoda</taxon>
        <taxon>Chromadorea</taxon>
        <taxon>Rhabditida</taxon>
        <taxon>Rhabditina</taxon>
        <taxon>Rhabditomorpha</taxon>
        <taxon>Rhabditoidea</taxon>
        <taxon>Rhabditidae</taxon>
        <taxon>Peloderinae</taxon>
        <taxon>Caenorhabditis</taxon>
    </lineage>
</organism>
<evidence type="ECO:0000313" key="2">
    <source>
        <dbReference type="Proteomes" id="UP000827892"/>
    </source>
</evidence>
<evidence type="ECO:0000313" key="1">
    <source>
        <dbReference type="EMBL" id="ULT82345.1"/>
    </source>
</evidence>
<name>A0AAE8ZMV2_CAEBR</name>
<proteinExistence type="predicted"/>
<dbReference type="Proteomes" id="UP000827892">
    <property type="component" value="Chromosome X"/>
</dbReference>
<dbReference type="EMBL" id="CP090896">
    <property type="protein sequence ID" value="ULT82345.1"/>
    <property type="molecule type" value="Genomic_DNA"/>
</dbReference>
<sequence>MSTTEDNLKSFSSFYVISLKEYSSTKLSIDGTFLLFHIHGQNSMFVVAEQSDAVRSVKKGSRYVHAVSVATDHRFAWVSCQ</sequence>